<dbReference type="Pfam" id="PF00188">
    <property type="entry name" value="CAP"/>
    <property type="match status" value="1"/>
</dbReference>
<keyword evidence="3" id="KW-1185">Reference proteome</keyword>
<dbReference type="InterPro" id="IPR002413">
    <property type="entry name" value="V5_allergen-like"/>
</dbReference>
<organism evidence="2 3">
    <name type="scientific">Orchesella cincta</name>
    <name type="common">Springtail</name>
    <name type="synonym">Podura cincta</name>
    <dbReference type="NCBI Taxonomy" id="48709"/>
    <lineage>
        <taxon>Eukaryota</taxon>
        <taxon>Metazoa</taxon>
        <taxon>Ecdysozoa</taxon>
        <taxon>Arthropoda</taxon>
        <taxon>Hexapoda</taxon>
        <taxon>Collembola</taxon>
        <taxon>Entomobryomorpha</taxon>
        <taxon>Entomobryoidea</taxon>
        <taxon>Orchesellidae</taxon>
        <taxon>Orchesellinae</taxon>
        <taxon>Orchesella</taxon>
    </lineage>
</organism>
<name>A0A1D2M2B2_ORCCI</name>
<dbReference type="InterPro" id="IPR011024">
    <property type="entry name" value="G_crystallin-like"/>
</dbReference>
<dbReference type="SUPFAM" id="SSF49695">
    <property type="entry name" value="gamma-Crystallin-like"/>
    <property type="match status" value="1"/>
</dbReference>
<dbReference type="InterPro" id="IPR001283">
    <property type="entry name" value="CRISP-related"/>
</dbReference>
<dbReference type="SUPFAM" id="SSF55797">
    <property type="entry name" value="PR-1-like"/>
    <property type="match status" value="1"/>
</dbReference>
<dbReference type="AlphaFoldDB" id="A0A1D2M2B2"/>
<comment type="caution">
    <text evidence="2">The sequence shown here is derived from an EMBL/GenBank/DDBJ whole genome shotgun (WGS) entry which is preliminary data.</text>
</comment>
<reference evidence="2 3" key="1">
    <citation type="journal article" date="2016" name="Genome Biol. Evol.">
        <title>Gene Family Evolution Reflects Adaptation to Soil Environmental Stressors in the Genome of the Collembolan Orchesella cincta.</title>
        <authorList>
            <person name="Faddeeva-Vakhrusheva A."/>
            <person name="Derks M.F."/>
            <person name="Anvar S.Y."/>
            <person name="Agamennone V."/>
            <person name="Suring W."/>
            <person name="Smit S."/>
            <person name="van Straalen N.M."/>
            <person name="Roelofs D."/>
        </authorList>
    </citation>
    <scope>NUCLEOTIDE SEQUENCE [LARGE SCALE GENOMIC DNA]</scope>
    <source>
        <tissue evidence="2">Mixed pool</tissue>
    </source>
</reference>
<dbReference type="InterPro" id="IPR018244">
    <property type="entry name" value="Allrgn_V5/Tpx1_CS"/>
</dbReference>
<evidence type="ECO:0000259" key="1">
    <source>
        <dbReference type="SMART" id="SM00198"/>
    </source>
</evidence>
<proteinExistence type="predicted"/>
<dbReference type="FunFam" id="3.40.33.10:FF:000010">
    <property type="entry name" value="Predicted protein"/>
    <property type="match status" value="1"/>
</dbReference>
<dbReference type="STRING" id="48709.A0A1D2M2B2"/>
<dbReference type="Proteomes" id="UP000094527">
    <property type="component" value="Unassembled WGS sequence"/>
</dbReference>
<dbReference type="PANTHER" id="PTHR10334">
    <property type="entry name" value="CYSTEINE-RICH SECRETORY PROTEIN-RELATED"/>
    <property type="match status" value="1"/>
</dbReference>
<dbReference type="PRINTS" id="PR00837">
    <property type="entry name" value="V5TPXLIKE"/>
</dbReference>
<evidence type="ECO:0000313" key="2">
    <source>
        <dbReference type="EMBL" id="ODM87113.1"/>
    </source>
</evidence>
<gene>
    <name evidence="2" type="ORF">Ocin01_19568</name>
</gene>
<dbReference type="InterPro" id="IPR034113">
    <property type="entry name" value="SCP_GAPR1-like"/>
</dbReference>
<dbReference type="SMART" id="SM00198">
    <property type="entry name" value="SCP"/>
    <property type="match status" value="1"/>
</dbReference>
<dbReference type="OrthoDB" id="337038at2759"/>
<protein>
    <submittedName>
        <fullName evidence="2">Golgi-associated plant pathogenesis-related protein 1</fullName>
    </submittedName>
</protein>
<dbReference type="InterPro" id="IPR014044">
    <property type="entry name" value="CAP_dom"/>
</dbReference>
<accession>A0A1D2M2B2</accession>
<dbReference type="CDD" id="cd05382">
    <property type="entry name" value="CAP_GAPR1-like"/>
    <property type="match status" value="1"/>
</dbReference>
<sequence length="328" mass="37524">MIAKEDLWDFRTNGEYDELMSYAGFERRMKSISLCSSEESQSFHPIANSDWQIFDRLLKPTTIEKRCRNKFFYDEPDFEGNIFTLTTSGGCYSFKSKWRNRISSLDASKPSLCVIAWDNLDCEGSSIRLELTTAASKNKNLKLVDFDKKIKSVNLCSQAQAEDDNGRAIQNPDDYRKLDINAIALEEHNKFRSQHGIDPLSSDEKLQSVAQTFADYLASSDKLYHSSDIQYGENLAGISTQDKETALKEAIQAWYNEISNYDFQNPRYSIRGLKAGHFTALVWKTTTKVGVGMAWNPKRRWWVVVANYSHLGISKELTQKNVFPPVIL</sequence>
<evidence type="ECO:0000313" key="3">
    <source>
        <dbReference type="Proteomes" id="UP000094527"/>
    </source>
</evidence>
<feature type="domain" description="SCP" evidence="1">
    <location>
        <begin position="179"/>
        <end position="316"/>
    </location>
</feature>
<dbReference type="EMBL" id="LJIJ01006130">
    <property type="protein sequence ID" value="ODM87113.1"/>
    <property type="molecule type" value="Genomic_DNA"/>
</dbReference>
<dbReference type="PROSITE" id="PS01009">
    <property type="entry name" value="CRISP_1"/>
    <property type="match status" value="1"/>
</dbReference>
<dbReference type="PRINTS" id="PR00838">
    <property type="entry name" value="V5ALLERGEN"/>
</dbReference>
<dbReference type="InterPro" id="IPR035940">
    <property type="entry name" value="CAP_sf"/>
</dbReference>
<dbReference type="Gene3D" id="3.40.33.10">
    <property type="entry name" value="CAP"/>
    <property type="match status" value="1"/>
</dbReference>
<dbReference type="GO" id="GO:0005576">
    <property type="term" value="C:extracellular region"/>
    <property type="evidence" value="ECO:0007669"/>
    <property type="project" value="InterPro"/>
</dbReference>
<dbReference type="Gene3D" id="2.60.20.10">
    <property type="entry name" value="Crystallins"/>
    <property type="match status" value="1"/>
</dbReference>